<dbReference type="HOGENOM" id="CLU_2954788_0_0_9"/>
<organism evidence="1 2">
    <name type="scientific">Lactococcus lactis subsp. cremoris (strain MG1363)</name>
    <dbReference type="NCBI Taxonomy" id="416870"/>
    <lineage>
        <taxon>Bacteria</taxon>
        <taxon>Bacillati</taxon>
        <taxon>Bacillota</taxon>
        <taxon>Bacilli</taxon>
        <taxon>Lactobacillales</taxon>
        <taxon>Streptococcaceae</taxon>
        <taxon>Lactococcus</taxon>
        <taxon>Lactococcus cremoris subsp. cremoris</taxon>
    </lineage>
</organism>
<dbReference type="Proteomes" id="UP000000364">
    <property type="component" value="Chromosome"/>
</dbReference>
<evidence type="ECO:0000313" key="2">
    <source>
        <dbReference type="Proteomes" id="UP000000364"/>
    </source>
</evidence>
<dbReference type="KEGG" id="llm:llmg_0713"/>
<reference evidence="1 2" key="1">
    <citation type="journal article" date="2007" name="J. Bacteriol.">
        <title>The complete genome sequence of the lactic acid bacterial paradigm Lactococcus lactis subsp. cremoris MG1363.</title>
        <authorList>
            <person name="Wegmann U."/>
            <person name="O'Connell-Motherway M."/>
            <person name="Zomer A."/>
            <person name="Buist G."/>
            <person name="Shearman C."/>
            <person name="Canchaya C."/>
            <person name="Ventura M."/>
            <person name="Goesmann A."/>
            <person name="Gasson M.J."/>
            <person name="Kuipers O.P."/>
            <person name="van Sinderen D."/>
            <person name="Kok J."/>
        </authorList>
    </citation>
    <scope>NUCLEOTIDE SEQUENCE [LARGE SCALE GENOMIC DNA]</scope>
    <source>
        <strain evidence="1 2">MG1363</strain>
    </source>
</reference>
<gene>
    <name evidence="1" type="ordered locus">llmg_0713</name>
</gene>
<protein>
    <submittedName>
        <fullName evidence="1">Uncharacterized protein</fullName>
    </submittedName>
</protein>
<dbReference type="EMBL" id="AM406671">
    <property type="protein sequence ID" value="CAL97316.1"/>
    <property type="molecule type" value="Genomic_DNA"/>
</dbReference>
<dbReference type="AlphaFoldDB" id="A2RJ65"/>
<proteinExistence type="predicted"/>
<sequence length="59" mass="6741">MDEIDKTYSKIDTVNTKVRQTEVAATTNQLALTKANVQIHTLLVIASNYYQSVWIQIKE</sequence>
<name>A2RJ65_LACLM</name>
<accession>A2RJ65</accession>
<dbReference type="STRING" id="416870.llmg_0713"/>
<evidence type="ECO:0000313" key="1">
    <source>
        <dbReference type="EMBL" id="CAL97316.1"/>
    </source>
</evidence>